<dbReference type="Proteomes" id="UP000095237">
    <property type="component" value="Unassembled WGS sequence"/>
</dbReference>
<keyword evidence="6 15" id="KW-0375">Hydrogen ion transport</keyword>
<sequence>MEIIQKFGLEVKLFLFQLINFLIIVFILKKFLFAPLKKMLDERKCKIEQSLQDAENAKIVLENASEEKKNILAKAKSDADMLMATVKVSIKEIKGKAVIEAKHRSEQIIDDAKQKAATEFESMNKKIGKMSVDISGKVISKVLSDLFTETEKQKLMSRALEKIDEKIKN</sequence>
<comment type="function">
    <text evidence="11 15">F(1)F(0) ATP synthase produces ATP from ADP in the presence of a proton or sodium gradient. F-type ATPases consist of two structural domains, F(1) containing the extramembraneous catalytic core and F(0) containing the membrane proton channel, linked together by a central stalk and a peripheral stalk. During catalysis, ATP synthesis in the catalytic domain of F(1) is coupled via a rotary mechanism of the central stalk subunits to proton translocation.</text>
</comment>
<evidence type="ECO:0000256" key="9">
    <source>
        <dbReference type="ARBA" id="ARBA00023136"/>
    </source>
</evidence>
<evidence type="ECO:0000256" key="15">
    <source>
        <dbReference type="HAMAP-Rule" id="MF_01398"/>
    </source>
</evidence>
<comment type="subcellular location">
    <subcellularLocation>
        <location evidence="15">Cell membrane</location>
        <topology evidence="15">Single-pass membrane protein</topology>
    </subcellularLocation>
    <subcellularLocation>
        <location evidence="14">Endomembrane system</location>
        <topology evidence="14">Single-pass membrane protein</topology>
    </subcellularLocation>
</comment>
<dbReference type="PANTHER" id="PTHR33445">
    <property type="entry name" value="ATP SYNTHASE SUBUNIT B', CHLOROPLASTIC"/>
    <property type="match status" value="1"/>
</dbReference>
<accession>A0A1E5IFJ1</accession>
<evidence type="ECO:0000256" key="7">
    <source>
        <dbReference type="ARBA" id="ARBA00022989"/>
    </source>
</evidence>
<dbReference type="EMBL" id="LNVX01000784">
    <property type="protein sequence ID" value="OEG69269.1"/>
    <property type="molecule type" value="Genomic_DNA"/>
</dbReference>
<evidence type="ECO:0000256" key="1">
    <source>
        <dbReference type="ARBA" id="ARBA00005513"/>
    </source>
</evidence>
<dbReference type="PANTHER" id="PTHR33445:SF1">
    <property type="entry name" value="ATP SYNTHASE SUBUNIT B"/>
    <property type="match status" value="1"/>
</dbReference>
<evidence type="ECO:0000313" key="18">
    <source>
        <dbReference type="EMBL" id="OEG69269.1"/>
    </source>
</evidence>
<dbReference type="CDD" id="cd06503">
    <property type="entry name" value="ATP-synt_Fo_b"/>
    <property type="match status" value="1"/>
</dbReference>
<proteinExistence type="inferred from homology"/>
<keyword evidence="2 15" id="KW-0813">Transport</keyword>
<dbReference type="GO" id="GO:0046961">
    <property type="term" value="F:proton-transporting ATPase activity, rotational mechanism"/>
    <property type="evidence" value="ECO:0007669"/>
    <property type="project" value="TreeGrafter"/>
</dbReference>
<dbReference type="GO" id="GO:0046933">
    <property type="term" value="F:proton-transporting ATP synthase activity, rotational mechanism"/>
    <property type="evidence" value="ECO:0007669"/>
    <property type="project" value="UniProtKB-UniRule"/>
</dbReference>
<comment type="similarity">
    <text evidence="1 15 16">Belongs to the ATPase B chain family.</text>
</comment>
<dbReference type="GO" id="GO:0045259">
    <property type="term" value="C:proton-transporting ATP synthase complex"/>
    <property type="evidence" value="ECO:0007669"/>
    <property type="project" value="UniProtKB-KW"/>
</dbReference>
<comment type="subunit">
    <text evidence="13">F-type ATPases have 2 components, F(1) - the catalytic core - and F(0) - the membrane proton channel. F(1) has five subunits: alpha(3), beta(3), gamma(1), delta(1), epsilon(1). F(0) has four main subunits: a(1), b(2) and c(10-14). The alpha and beta chains form an alternating ring which encloses part of the gamma chain. F(1) is attached to F(0) by a central stalk formed by the gamma and epsilon chains, while a peripheral stalk is formed by the delta and b chains.</text>
</comment>
<dbReference type="NCBIfam" id="TIGR01144">
    <property type="entry name" value="ATP_synt_b"/>
    <property type="match status" value="1"/>
</dbReference>
<keyword evidence="19" id="KW-1185">Reference proteome</keyword>
<evidence type="ECO:0000256" key="3">
    <source>
        <dbReference type="ARBA" id="ARBA00022475"/>
    </source>
</evidence>
<keyword evidence="3 15" id="KW-1003">Cell membrane</keyword>
<evidence type="ECO:0000256" key="17">
    <source>
        <dbReference type="SAM" id="Coils"/>
    </source>
</evidence>
<keyword evidence="4 15" id="KW-0138">CF(0)</keyword>
<evidence type="ECO:0000256" key="4">
    <source>
        <dbReference type="ARBA" id="ARBA00022547"/>
    </source>
</evidence>
<comment type="function">
    <text evidence="12">Component of the F(0) channel, it forms part of the peripheral stalk, linking F(1) to F(0). The b'-subunit is a diverged and duplicated form of b found in plants and photosynthetic bacteria.</text>
</comment>
<dbReference type="AlphaFoldDB" id="A0A1E5IFJ1"/>
<evidence type="ECO:0000256" key="2">
    <source>
        <dbReference type="ARBA" id="ARBA00022448"/>
    </source>
</evidence>
<evidence type="ECO:0000256" key="5">
    <source>
        <dbReference type="ARBA" id="ARBA00022692"/>
    </source>
</evidence>
<dbReference type="InterPro" id="IPR050059">
    <property type="entry name" value="ATP_synthase_B_chain"/>
</dbReference>
<keyword evidence="7 15" id="KW-1133">Transmembrane helix</keyword>
<dbReference type="InterPro" id="IPR005864">
    <property type="entry name" value="ATP_synth_F0_bsu_bac"/>
</dbReference>
<evidence type="ECO:0000256" key="16">
    <source>
        <dbReference type="RuleBase" id="RU003848"/>
    </source>
</evidence>
<dbReference type="HAMAP" id="MF_01398">
    <property type="entry name" value="ATP_synth_b_bprime"/>
    <property type="match status" value="1"/>
</dbReference>
<keyword evidence="9 15" id="KW-0472">Membrane</keyword>
<evidence type="ECO:0000256" key="6">
    <source>
        <dbReference type="ARBA" id="ARBA00022781"/>
    </source>
</evidence>
<evidence type="ECO:0000256" key="10">
    <source>
        <dbReference type="ARBA" id="ARBA00023310"/>
    </source>
</evidence>
<reference evidence="18 19" key="1">
    <citation type="submission" date="2015-11" db="EMBL/GenBank/DDBJ databases">
        <title>Evidence for parallel genomic evolution in an endosymbiosis of termite gut flagellates.</title>
        <authorList>
            <person name="Zheng H."/>
        </authorList>
    </citation>
    <scope>NUCLEOTIDE SEQUENCE [LARGE SCALE GENOMIC DNA]</scope>
    <source>
        <strain evidence="18 19">CET450</strain>
    </source>
</reference>
<feature type="transmembrane region" description="Helical" evidence="15">
    <location>
        <begin position="14"/>
        <end position="33"/>
    </location>
</feature>
<gene>
    <name evidence="15" type="primary">atpF</name>
    <name evidence="18" type="ORF">ATZ36_10520</name>
</gene>
<keyword evidence="10 15" id="KW-0066">ATP synthesis</keyword>
<evidence type="ECO:0000256" key="8">
    <source>
        <dbReference type="ARBA" id="ARBA00023065"/>
    </source>
</evidence>
<dbReference type="GO" id="GO:0012505">
    <property type="term" value="C:endomembrane system"/>
    <property type="evidence" value="ECO:0007669"/>
    <property type="project" value="UniProtKB-SubCell"/>
</dbReference>
<keyword evidence="5 15" id="KW-0812">Transmembrane</keyword>
<name>A0A1E5IFJ1_ENDTX</name>
<evidence type="ECO:0000313" key="19">
    <source>
        <dbReference type="Proteomes" id="UP000095237"/>
    </source>
</evidence>
<dbReference type="InterPro" id="IPR002146">
    <property type="entry name" value="ATP_synth_b/b'su_bac/chlpt"/>
</dbReference>
<dbReference type="Pfam" id="PF00430">
    <property type="entry name" value="ATP-synt_B"/>
    <property type="match status" value="1"/>
</dbReference>
<feature type="coiled-coil region" evidence="17">
    <location>
        <begin position="47"/>
        <end position="74"/>
    </location>
</feature>
<dbReference type="GO" id="GO:0005886">
    <property type="term" value="C:plasma membrane"/>
    <property type="evidence" value="ECO:0007669"/>
    <property type="project" value="UniProtKB-SubCell"/>
</dbReference>
<keyword evidence="8 15" id="KW-0406">Ion transport</keyword>
<keyword evidence="17" id="KW-0175">Coiled coil</keyword>
<comment type="subunit">
    <text evidence="15">F-type ATPases have 2 components, F(1) - the catalytic core - and F(0) - the membrane proton channel. F(1) has five subunits: alpha(3), beta(3), gamma(1), delta(1), epsilon(1). F(0) has three main subunits: a(1), b(2) and c(10-14). The alpha and beta chains form an alternating ring which encloses part of the gamma chain. F(1) is attached to F(0) by a central stalk formed by the gamma and epsilon chains, while a peripheral stalk is formed by the delta and b chains.</text>
</comment>
<comment type="caution">
    <text evidence="18">The sequence shown here is derived from an EMBL/GenBank/DDBJ whole genome shotgun (WGS) entry which is preliminary data.</text>
</comment>
<evidence type="ECO:0000256" key="11">
    <source>
        <dbReference type="ARBA" id="ARBA00025198"/>
    </source>
</evidence>
<evidence type="ECO:0000256" key="12">
    <source>
        <dbReference type="ARBA" id="ARBA00025614"/>
    </source>
</evidence>
<organism evidence="18 19">
    <name type="scientific">Endomicrobium trichonymphae</name>
    <dbReference type="NCBI Taxonomy" id="1408204"/>
    <lineage>
        <taxon>Bacteria</taxon>
        <taxon>Pseudomonadati</taxon>
        <taxon>Elusimicrobiota</taxon>
        <taxon>Endomicrobiia</taxon>
        <taxon>Endomicrobiales</taxon>
        <taxon>Endomicrobiaceae</taxon>
        <taxon>Candidatus Endomicrobiellum</taxon>
    </lineage>
</organism>
<evidence type="ECO:0000256" key="13">
    <source>
        <dbReference type="ARBA" id="ARBA00026054"/>
    </source>
</evidence>
<protein>
    <recommendedName>
        <fullName evidence="15">ATP synthase subunit b</fullName>
    </recommendedName>
    <alternativeName>
        <fullName evidence="15">ATP synthase F(0) sector subunit b</fullName>
    </alternativeName>
    <alternativeName>
        <fullName evidence="15">ATPase subunit I</fullName>
    </alternativeName>
    <alternativeName>
        <fullName evidence="15">F-type ATPase subunit b</fullName>
        <shortName evidence="15">F-ATPase subunit b</shortName>
    </alternativeName>
</protein>
<dbReference type="Gene3D" id="6.10.250.1580">
    <property type="match status" value="1"/>
</dbReference>
<evidence type="ECO:0000256" key="14">
    <source>
        <dbReference type="ARBA" id="ARBA00037847"/>
    </source>
</evidence>